<name>A0ABM0JN03_APLCA</name>
<dbReference type="RefSeq" id="XP_005097498.1">
    <property type="nucleotide sequence ID" value="XM_005097441.3"/>
</dbReference>
<gene>
    <name evidence="3 4" type="primary">LOC101847035</name>
</gene>
<accession>A0ABM0JN03</accession>
<dbReference type="GeneID" id="101847035"/>
<proteinExistence type="predicted"/>
<reference evidence="3 4" key="1">
    <citation type="submission" date="2025-05" db="UniProtKB">
        <authorList>
            <consortium name="RefSeq"/>
        </authorList>
    </citation>
    <scope>IDENTIFICATION</scope>
</reference>
<feature type="region of interest" description="Disordered" evidence="1">
    <location>
        <begin position="105"/>
        <end position="125"/>
    </location>
</feature>
<dbReference type="Proteomes" id="UP000694888">
    <property type="component" value="Unplaced"/>
</dbReference>
<organism evidence="2 3">
    <name type="scientific">Aplysia californica</name>
    <name type="common">California sea hare</name>
    <dbReference type="NCBI Taxonomy" id="6500"/>
    <lineage>
        <taxon>Eukaryota</taxon>
        <taxon>Metazoa</taxon>
        <taxon>Spiralia</taxon>
        <taxon>Lophotrochozoa</taxon>
        <taxon>Mollusca</taxon>
        <taxon>Gastropoda</taxon>
        <taxon>Heterobranchia</taxon>
        <taxon>Euthyneura</taxon>
        <taxon>Tectipleura</taxon>
        <taxon>Aplysiida</taxon>
        <taxon>Aplysioidea</taxon>
        <taxon>Aplysiidae</taxon>
        <taxon>Aplysia</taxon>
    </lineage>
</organism>
<evidence type="ECO:0000313" key="2">
    <source>
        <dbReference type="Proteomes" id="UP000694888"/>
    </source>
</evidence>
<protein>
    <submittedName>
        <fullName evidence="3 4">Uncharacterized protein LOC101847035</fullName>
    </submittedName>
</protein>
<evidence type="ECO:0000256" key="1">
    <source>
        <dbReference type="SAM" id="MobiDB-lite"/>
    </source>
</evidence>
<keyword evidence="2" id="KW-1185">Reference proteome</keyword>
<feature type="compositionally biased region" description="Polar residues" evidence="1">
    <location>
        <begin position="111"/>
        <end position="122"/>
    </location>
</feature>
<evidence type="ECO:0000313" key="4">
    <source>
        <dbReference type="RefSeq" id="XP_012937443.1"/>
    </source>
</evidence>
<dbReference type="RefSeq" id="XP_012937443.1">
    <property type="nucleotide sequence ID" value="XM_013081989.2"/>
</dbReference>
<evidence type="ECO:0000313" key="3">
    <source>
        <dbReference type="RefSeq" id="XP_005097498.1"/>
    </source>
</evidence>
<sequence length="206" mass="22873">MAIPLNAVQTDVDRLIDLFLSPDFNPETIDLSSYGTDEGFGYEAEAGEEVADGELEGGDWRHDEFFLKRCGRTLSKLGDEFQRSRPAAQAGPATSSPIDQMKEALEKAVQASETEGSNTQPSKETKERAWAIFKGVMENAVSDTVFKDAYQELGAFLMAIRGVRLMGEGVRDLARDLSLRYIRDRQLDQSIQRMGGMEALMAHELD</sequence>